<dbReference type="SMART" id="SM00345">
    <property type="entry name" value="HTH_GNTR"/>
    <property type="match status" value="1"/>
</dbReference>
<keyword evidence="1" id="KW-0805">Transcription regulation</keyword>
<reference evidence="5 6" key="1">
    <citation type="submission" date="2020-08" db="EMBL/GenBank/DDBJ databases">
        <title>Sequencing the genomes of 1000 actinobacteria strains.</title>
        <authorList>
            <person name="Klenk H.-P."/>
        </authorList>
    </citation>
    <scope>NUCLEOTIDE SEQUENCE [LARGE SCALE GENOMIC DNA]</scope>
    <source>
        <strain evidence="5 6">DSM 105498</strain>
    </source>
</reference>
<evidence type="ECO:0000259" key="4">
    <source>
        <dbReference type="PROSITE" id="PS50949"/>
    </source>
</evidence>
<dbReference type="Gene3D" id="3.40.1410.10">
    <property type="entry name" value="Chorismate lyase-like"/>
    <property type="match status" value="1"/>
</dbReference>
<dbReference type="GO" id="GO:0045892">
    <property type="term" value="P:negative regulation of DNA-templated transcription"/>
    <property type="evidence" value="ECO:0007669"/>
    <property type="project" value="TreeGrafter"/>
</dbReference>
<dbReference type="AlphaFoldDB" id="A0A7W4Z1S7"/>
<dbReference type="SMART" id="SM00866">
    <property type="entry name" value="UTRA"/>
    <property type="match status" value="1"/>
</dbReference>
<feature type="domain" description="HTH gntR-type" evidence="4">
    <location>
        <begin position="15"/>
        <end position="83"/>
    </location>
</feature>
<dbReference type="PANTHER" id="PTHR44846">
    <property type="entry name" value="MANNOSYL-D-GLYCERATE TRANSPORT/METABOLISM SYSTEM REPRESSOR MNGR-RELATED"/>
    <property type="match status" value="1"/>
</dbReference>
<organism evidence="5 6">
    <name type="scientific">Nocardioides soli</name>
    <dbReference type="NCBI Taxonomy" id="1036020"/>
    <lineage>
        <taxon>Bacteria</taxon>
        <taxon>Bacillati</taxon>
        <taxon>Actinomycetota</taxon>
        <taxon>Actinomycetes</taxon>
        <taxon>Propionibacteriales</taxon>
        <taxon>Nocardioidaceae</taxon>
        <taxon>Nocardioides</taxon>
    </lineage>
</organism>
<dbReference type="InterPro" id="IPR036388">
    <property type="entry name" value="WH-like_DNA-bd_sf"/>
</dbReference>
<name>A0A7W4Z1S7_9ACTN</name>
<dbReference type="GO" id="GO:0003677">
    <property type="term" value="F:DNA binding"/>
    <property type="evidence" value="ECO:0007669"/>
    <property type="project" value="UniProtKB-KW"/>
</dbReference>
<dbReference type="InterPro" id="IPR028978">
    <property type="entry name" value="Chorismate_lyase_/UTRA_dom_sf"/>
</dbReference>
<gene>
    <name evidence="5" type="ORF">FHU40_001701</name>
</gene>
<dbReference type="Pfam" id="PF07702">
    <property type="entry name" value="UTRA"/>
    <property type="match status" value="1"/>
</dbReference>
<protein>
    <submittedName>
        <fullName evidence="5">GntR family transcriptional regulator</fullName>
    </submittedName>
</protein>
<dbReference type="Gene3D" id="1.10.10.10">
    <property type="entry name" value="Winged helix-like DNA-binding domain superfamily/Winged helix DNA-binding domain"/>
    <property type="match status" value="1"/>
</dbReference>
<sequence>MSDLSHLKVTRGSRVSLQDQILRALLQKIDDGTYGPGARLPTERQIAEAMGVSLAPVRVAMKQLELSGHVERTQGRGTFVIERPVQYELRLMSSSTDSLRRAGVPFSVEVVDQSIGTPPAAVAADLGLGPDETAFHLLRVVAVRSRPAILLESWVSQQYLGEVVDDEIFDRGESLYGVLAKNGVVQQHASGQVSIRYASEGEADLLAMPFGTPLLGLSSITYDPEGHPIDSSRGLYDPGRFSLEMDQAIGPDTEK</sequence>
<dbReference type="PROSITE" id="PS50949">
    <property type="entry name" value="HTH_GNTR"/>
    <property type="match status" value="1"/>
</dbReference>
<dbReference type="GO" id="GO:0003700">
    <property type="term" value="F:DNA-binding transcription factor activity"/>
    <property type="evidence" value="ECO:0007669"/>
    <property type="project" value="InterPro"/>
</dbReference>
<dbReference type="RefSeq" id="WP_183591756.1">
    <property type="nucleotide sequence ID" value="NZ_JACHWR010000001.1"/>
</dbReference>
<proteinExistence type="predicted"/>
<dbReference type="Proteomes" id="UP000589626">
    <property type="component" value="Unassembled WGS sequence"/>
</dbReference>
<dbReference type="InterPro" id="IPR011663">
    <property type="entry name" value="UTRA"/>
</dbReference>
<dbReference type="InterPro" id="IPR000524">
    <property type="entry name" value="Tscrpt_reg_HTH_GntR"/>
</dbReference>
<evidence type="ECO:0000313" key="6">
    <source>
        <dbReference type="Proteomes" id="UP000589626"/>
    </source>
</evidence>
<evidence type="ECO:0000313" key="5">
    <source>
        <dbReference type="EMBL" id="MBB3041900.1"/>
    </source>
</evidence>
<evidence type="ECO:0000256" key="1">
    <source>
        <dbReference type="ARBA" id="ARBA00023015"/>
    </source>
</evidence>
<evidence type="ECO:0000256" key="2">
    <source>
        <dbReference type="ARBA" id="ARBA00023125"/>
    </source>
</evidence>
<dbReference type="InterPro" id="IPR036390">
    <property type="entry name" value="WH_DNA-bd_sf"/>
</dbReference>
<evidence type="ECO:0000256" key="3">
    <source>
        <dbReference type="ARBA" id="ARBA00023163"/>
    </source>
</evidence>
<keyword evidence="3" id="KW-0804">Transcription</keyword>
<dbReference type="EMBL" id="JACHWR010000001">
    <property type="protein sequence ID" value="MBB3041900.1"/>
    <property type="molecule type" value="Genomic_DNA"/>
</dbReference>
<dbReference type="PANTHER" id="PTHR44846:SF1">
    <property type="entry name" value="MANNOSYL-D-GLYCERATE TRANSPORT_METABOLISM SYSTEM REPRESSOR MNGR-RELATED"/>
    <property type="match status" value="1"/>
</dbReference>
<keyword evidence="6" id="KW-1185">Reference proteome</keyword>
<comment type="caution">
    <text evidence="5">The sequence shown here is derived from an EMBL/GenBank/DDBJ whole genome shotgun (WGS) entry which is preliminary data.</text>
</comment>
<accession>A0A7W4Z1S7</accession>
<dbReference type="SUPFAM" id="SSF64288">
    <property type="entry name" value="Chorismate lyase-like"/>
    <property type="match status" value="1"/>
</dbReference>
<dbReference type="Pfam" id="PF00392">
    <property type="entry name" value="GntR"/>
    <property type="match status" value="1"/>
</dbReference>
<dbReference type="SUPFAM" id="SSF46785">
    <property type="entry name" value="Winged helix' DNA-binding domain"/>
    <property type="match status" value="1"/>
</dbReference>
<keyword evidence="2" id="KW-0238">DNA-binding</keyword>
<dbReference type="InterPro" id="IPR050679">
    <property type="entry name" value="Bact_HTH_transcr_reg"/>
</dbReference>
<dbReference type="CDD" id="cd07377">
    <property type="entry name" value="WHTH_GntR"/>
    <property type="match status" value="1"/>
</dbReference>